<feature type="transmembrane region" description="Helical" evidence="1">
    <location>
        <begin position="34"/>
        <end position="55"/>
    </location>
</feature>
<dbReference type="AlphaFoldDB" id="A0A5B1CCR2"/>
<dbReference type="EMBL" id="VRLW01000004">
    <property type="protein sequence ID" value="KAA1257183.1"/>
    <property type="molecule type" value="Genomic_DNA"/>
</dbReference>
<dbReference type="RefSeq" id="WP_149753528.1">
    <property type="nucleotide sequence ID" value="NZ_LWSK01000256.1"/>
</dbReference>
<comment type="caution">
    <text evidence="2">The sequence shown here is derived from an EMBL/GenBank/DDBJ whole genome shotgun (WGS) entry which is preliminary data.</text>
</comment>
<keyword evidence="1" id="KW-0472">Membrane</keyword>
<evidence type="ECO:0000313" key="2">
    <source>
        <dbReference type="EMBL" id="KAA1257183.1"/>
    </source>
</evidence>
<evidence type="ECO:0000313" key="3">
    <source>
        <dbReference type="Proteomes" id="UP000322699"/>
    </source>
</evidence>
<keyword evidence="3" id="KW-1185">Reference proteome</keyword>
<accession>A0A5B1CCR2</accession>
<keyword evidence="1" id="KW-0812">Transmembrane</keyword>
<protein>
    <recommendedName>
        <fullName evidence="4">Leucine Rich repeats (2 copies)</fullName>
    </recommendedName>
</protein>
<gene>
    <name evidence="2" type="ORF">LF1_55830</name>
</gene>
<organism evidence="2 3">
    <name type="scientific">Rubripirellula obstinata</name>
    <dbReference type="NCBI Taxonomy" id="406547"/>
    <lineage>
        <taxon>Bacteria</taxon>
        <taxon>Pseudomonadati</taxon>
        <taxon>Planctomycetota</taxon>
        <taxon>Planctomycetia</taxon>
        <taxon>Pirellulales</taxon>
        <taxon>Pirellulaceae</taxon>
        <taxon>Rubripirellula</taxon>
    </lineage>
</organism>
<evidence type="ECO:0000256" key="1">
    <source>
        <dbReference type="SAM" id="Phobius"/>
    </source>
</evidence>
<evidence type="ECO:0008006" key="4">
    <source>
        <dbReference type="Google" id="ProtNLM"/>
    </source>
</evidence>
<keyword evidence="1" id="KW-1133">Transmembrane helix</keyword>
<feature type="transmembrane region" description="Helical" evidence="1">
    <location>
        <begin position="62"/>
        <end position="81"/>
    </location>
</feature>
<reference evidence="2 3" key="1">
    <citation type="submission" date="2019-08" db="EMBL/GenBank/DDBJ databases">
        <title>Deep-cultivation of Planctomycetes and their phenomic and genomic characterization uncovers novel biology.</title>
        <authorList>
            <person name="Wiegand S."/>
            <person name="Jogler M."/>
            <person name="Boedeker C."/>
            <person name="Pinto D."/>
            <person name="Vollmers J."/>
            <person name="Rivas-Marin E."/>
            <person name="Kohn T."/>
            <person name="Peeters S.H."/>
            <person name="Heuer A."/>
            <person name="Rast P."/>
            <person name="Oberbeckmann S."/>
            <person name="Bunk B."/>
            <person name="Jeske O."/>
            <person name="Meyerdierks A."/>
            <person name="Storesund J.E."/>
            <person name="Kallscheuer N."/>
            <person name="Luecker S."/>
            <person name="Lage O.M."/>
            <person name="Pohl T."/>
            <person name="Merkel B.J."/>
            <person name="Hornburger P."/>
            <person name="Mueller R.-W."/>
            <person name="Bruemmer F."/>
            <person name="Labrenz M."/>
            <person name="Spormann A.M."/>
            <person name="Op Den Camp H."/>
            <person name="Overmann J."/>
            <person name="Amann R."/>
            <person name="Jetten M.S.M."/>
            <person name="Mascher T."/>
            <person name="Medema M.H."/>
            <person name="Devos D.P."/>
            <person name="Kaster A.-K."/>
            <person name="Ovreas L."/>
            <person name="Rohde M."/>
            <person name="Galperin M.Y."/>
            <person name="Jogler C."/>
        </authorList>
    </citation>
    <scope>NUCLEOTIDE SEQUENCE [LARGE SCALE GENOMIC DNA]</scope>
    <source>
        <strain evidence="2 3">LF1</strain>
    </source>
</reference>
<dbReference type="Proteomes" id="UP000322699">
    <property type="component" value="Unassembled WGS sequence"/>
</dbReference>
<name>A0A5B1CCR2_9BACT</name>
<proteinExistence type="predicted"/>
<sequence>MSTTQRMVSLTIALVAISAFVIRTAPEFVASPIWLAGTLAAFFLAAVFLGFRCALHRFRKTTIYVALFAVIATCTCLLRPARRSIASKESMAIGLQLSFEQDGAPNGDWFAYGPVLLPTVLQETLGAGFFRNVKYLHIDGNEVTVEELREVMLPRRIAAKITFQNCDLSDPVFLRFGQECNAKRISIKSSNVTASVLDSLASMDNIKWINLAGTNLTKDEIERFASRNPGVGVRHGSTWSSWQEIQPKQVNAG</sequence>
<dbReference type="SUPFAM" id="SSF52047">
    <property type="entry name" value="RNI-like"/>
    <property type="match status" value="1"/>
</dbReference>